<accession>A0AAE7MNT7</accession>
<dbReference type="Gene3D" id="1.10.260.40">
    <property type="entry name" value="lambda repressor-like DNA-binding domains"/>
    <property type="match status" value="1"/>
</dbReference>
<sequence>MTNSIKEMRMSKGLTQTELAEMANISRPYLAGIEKGESNPSAQIALSIAKALGTTVETIFLLDLSYKDDKRKEATRC</sequence>
<evidence type="ECO:0000313" key="3">
    <source>
        <dbReference type="EMBL" id="QOG26846.1"/>
    </source>
</evidence>
<name>A0AAE7MNT7_ENTGA</name>
<dbReference type="GO" id="GO:0005829">
    <property type="term" value="C:cytosol"/>
    <property type="evidence" value="ECO:0007669"/>
    <property type="project" value="TreeGrafter"/>
</dbReference>
<dbReference type="InterPro" id="IPR050807">
    <property type="entry name" value="TransReg_Diox_bact_type"/>
</dbReference>
<dbReference type="GO" id="GO:0003677">
    <property type="term" value="F:DNA binding"/>
    <property type="evidence" value="ECO:0007669"/>
    <property type="project" value="UniProtKB-KW"/>
</dbReference>
<dbReference type="InterPro" id="IPR001387">
    <property type="entry name" value="Cro/C1-type_HTH"/>
</dbReference>
<dbReference type="InterPro" id="IPR010982">
    <property type="entry name" value="Lambda_DNA-bd_dom_sf"/>
</dbReference>
<feature type="domain" description="HTH cro/C1-type" evidence="2">
    <location>
        <begin position="5"/>
        <end position="59"/>
    </location>
</feature>
<dbReference type="SUPFAM" id="SSF47413">
    <property type="entry name" value="lambda repressor-like DNA-binding domains"/>
    <property type="match status" value="1"/>
</dbReference>
<evidence type="ECO:0000259" key="2">
    <source>
        <dbReference type="PROSITE" id="PS50943"/>
    </source>
</evidence>
<dbReference type="Proteomes" id="UP000516696">
    <property type="component" value="Chromosome"/>
</dbReference>
<dbReference type="Pfam" id="PF01381">
    <property type="entry name" value="HTH_3"/>
    <property type="match status" value="1"/>
</dbReference>
<organism evidence="3 4">
    <name type="scientific">Enterococcus gallinarum</name>
    <dbReference type="NCBI Taxonomy" id="1353"/>
    <lineage>
        <taxon>Bacteria</taxon>
        <taxon>Bacillati</taxon>
        <taxon>Bacillota</taxon>
        <taxon>Bacilli</taxon>
        <taxon>Lactobacillales</taxon>
        <taxon>Enterococcaceae</taxon>
        <taxon>Enterococcus</taxon>
    </lineage>
</organism>
<dbReference type="GO" id="GO:0003700">
    <property type="term" value="F:DNA-binding transcription factor activity"/>
    <property type="evidence" value="ECO:0007669"/>
    <property type="project" value="TreeGrafter"/>
</dbReference>
<keyword evidence="1" id="KW-0238">DNA-binding</keyword>
<gene>
    <name evidence="3" type="ORF">EGM181_06035</name>
</gene>
<proteinExistence type="predicted"/>
<protein>
    <submittedName>
        <fullName evidence="3">Helix-turn-helix transcriptional regulator</fullName>
    </submittedName>
</protein>
<dbReference type="SMART" id="SM00530">
    <property type="entry name" value="HTH_XRE"/>
    <property type="match status" value="1"/>
</dbReference>
<dbReference type="RefSeq" id="WP_113850001.1">
    <property type="nucleotide sequence ID" value="NZ_CP050485.1"/>
</dbReference>
<reference evidence="3 4" key="1">
    <citation type="submission" date="2020-03" db="EMBL/GenBank/DDBJ databases">
        <title>Characterization of ganglioside-mimicking enterococci.</title>
        <authorList>
            <person name="Patry R.T."/>
            <person name="Nothaft H."/>
            <person name="Bridger R."/>
            <person name="Shajahan A."/>
            <person name="Huynh S."/>
            <person name="Sanchez S."/>
            <person name="Azadi P."/>
            <person name="Cooper K."/>
            <person name="Miller W.G."/>
            <person name="Parker C.T."/>
            <person name="Wells L."/>
            <person name="Szymanski C.M."/>
        </authorList>
    </citation>
    <scope>NUCLEOTIDE SEQUENCE [LARGE SCALE GENOMIC DNA]</scope>
    <source>
        <strain evidence="3 4">EGM181</strain>
    </source>
</reference>
<dbReference type="PANTHER" id="PTHR46797:SF1">
    <property type="entry name" value="METHYLPHOSPHONATE SYNTHASE"/>
    <property type="match status" value="1"/>
</dbReference>
<evidence type="ECO:0000313" key="4">
    <source>
        <dbReference type="Proteomes" id="UP000516696"/>
    </source>
</evidence>
<dbReference type="CDD" id="cd00093">
    <property type="entry name" value="HTH_XRE"/>
    <property type="match status" value="1"/>
</dbReference>
<dbReference type="PANTHER" id="PTHR46797">
    <property type="entry name" value="HTH-TYPE TRANSCRIPTIONAL REGULATOR"/>
    <property type="match status" value="1"/>
</dbReference>
<dbReference type="EMBL" id="CP050485">
    <property type="protein sequence ID" value="QOG26846.1"/>
    <property type="molecule type" value="Genomic_DNA"/>
</dbReference>
<dbReference type="PROSITE" id="PS50943">
    <property type="entry name" value="HTH_CROC1"/>
    <property type="match status" value="1"/>
</dbReference>
<dbReference type="AlphaFoldDB" id="A0AAE7MNT7"/>
<evidence type="ECO:0000256" key="1">
    <source>
        <dbReference type="ARBA" id="ARBA00023125"/>
    </source>
</evidence>